<dbReference type="InterPro" id="IPR036291">
    <property type="entry name" value="NAD(P)-bd_dom_sf"/>
</dbReference>
<dbReference type="RefSeq" id="WP_254154894.1">
    <property type="nucleotide sequence ID" value="NZ_JAHESD010000042.1"/>
</dbReference>
<gene>
    <name evidence="2" type="ORF">KK060_16695</name>
</gene>
<sequence>MTSHKIAVYGAYGHTAGFVIDSILHRGWTPVLVGRNHIKLSALKSKYPQLEIRVAEIETPKSLDNAFKDTIFIINCAGPFLDTAFPLIESALRLSIHYIDLSAEQKSVLDVFEFFSEKAAKGDSMILPGLAFYGGLADLLASAAVAAWDNVDNITIAIGLSFWQPTLGTRLTGQRNHYPRLIYSKGRLQPKEDNYQEINWNFPPPLNAMKMTCLPFSEIITISKHIRVSDILTYFSTNALEDIRNKDTPPPMAVDTRGRSAQEFRVDVIATRGIEKRIARAGGRDIYAVTAVLVIEAVDRIMKGKTQAKGVSSAGHVFNACDFLKSLSSDDIEISLD</sequence>
<dbReference type="SUPFAM" id="SSF51735">
    <property type="entry name" value="NAD(P)-binding Rossmann-fold domains"/>
    <property type="match status" value="1"/>
</dbReference>
<evidence type="ECO:0000313" key="3">
    <source>
        <dbReference type="Proteomes" id="UP000772618"/>
    </source>
</evidence>
<dbReference type="PANTHER" id="PTHR43781:SF1">
    <property type="entry name" value="SACCHAROPINE DEHYDROGENASE"/>
    <property type="match status" value="1"/>
</dbReference>
<dbReference type="EMBL" id="JAHESD010000042">
    <property type="protein sequence ID" value="MBT1704934.1"/>
    <property type="molecule type" value="Genomic_DNA"/>
</dbReference>
<dbReference type="InterPro" id="IPR005097">
    <property type="entry name" value="Sacchrp_dh_NADP-bd"/>
</dbReference>
<dbReference type="Pfam" id="PF03435">
    <property type="entry name" value="Sacchrp_dh_NADP"/>
    <property type="match status" value="1"/>
</dbReference>
<reference evidence="2 3" key="1">
    <citation type="submission" date="2021-05" db="EMBL/GenBank/DDBJ databases">
        <title>A Polyphasic approach of four new species of the genus Ohtaekwangia: Ohtaekwangia histidinii sp. nov., Ohtaekwangia cretensis sp. nov., Ohtaekwangia indiensis sp. nov., Ohtaekwangia reichenbachii sp. nov. from diverse environment.</title>
        <authorList>
            <person name="Octaviana S."/>
        </authorList>
    </citation>
    <scope>NUCLEOTIDE SEQUENCE [LARGE SCALE GENOMIC DNA]</scope>
    <source>
        <strain evidence="2 3">PWU20</strain>
    </source>
</reference>
<dbReference type="PANTHER" id="PTHR43781">
    <property type="entry name" value="SACCHAROPINE DEHYDROGENASE"/>
    <property type="match status" value="1"/>
</dbReference>
<keyword evidence="3" id="KW-1185">Reference proteome</keyword>
<comment type="caution">
    <text evidence="2">The sequence shown here is derived from an EMBL/GenBank/DDBJ whole genome shotgun (WGS) entry which is preliminary data.</text>
</comment>
<proteinExistence type="predicted"/>
<protein>
    <submittedName>
        <fullName evidence="2">Saccharopine dehydrogenase NADP-binding domain-containing protein</fullName>
    </submittedName>
</protein>
<evidence type="ECO:0000313" key="2">
    <source>
        <dbReference type="EMBL" id="MBT1704934.1"/>
    </source>
</evidence>
<accession>A0ABS5VU30</accession>
<feature type="domain" description="Saccharopine dehydrogenase NADP binding" evidence="1">
    <location>
        <begin position="6"/>
        <end position="103"/>
    </location>
</feature>
<dbReference type="Gene3D" id="3.40.50.720">
    <property type="entry name" value="NAD(P)-binding Rossmann-like Domain"/>
    <property type="match status" value="1"/>
</dbReference>
<name>A0ABS5VU30_9BACT</name>
<evidence type="ECO:0000259" key="1">
    <source>
        <dbReference type="Pfam" id="PF03435"/>
    </source>
</evidence>
<organism evidence="2 3">
    <name type="scientific">Chryseosolibacter indicus</name>
    <dbReference type="NCBI Taxonomy" id="2782351"/>
    <lineage>
        <taxon>Bacteria</taxon>
        <taxon>Pseudomonadati</taxon>
        <taxon>Bacteroidota</taxon>
        <taxon>Cytophagia</taxon>
        <taxon>Cytophagales</taxon>
        <taxon>Chryseotaleaceae</taxon>
        <taxon>Chryseosolibacter</taxon>
    </lineage>
</organism>
<dbReference type="Proteomes" id="UP000772618">
    <property type="component" value="Unassembled WGS sequence"/>
</dbReference>